<reference evidence="3" key="1">
    <citation type="submission" date="2020-11" db="EMBL/GenBank/DDBJ databases">
        <title>Whole-genome analyses of Nonomuraea sp. K274.</title>
        <authorList>
            <person name="Veyisoglu A."/>
        </authorList>
    </citation>
    <scope>NUCLEOTIDE SEQUENCE</scope>
    <source>
        <strain evidence="3">K274</strain>
    </source>
</reference>
<keyword evidence="4" id="KW-1185">Reference proteome</keyword>
<name>A0A931AHM1_9ACTN</name>
<feature type="compositionally biased region" description="Polar residues" evidence="1">
    <location>
        <begin position="1"/>
        <end position="32"/>
    </location>
</feature>
<keyword evidence="2" id="KW-0812">Transmembrane</keyword>
<keyword evidence="2" id="KW-1133">Transmembrane helix</keyword>
<feature type="compositionally biased region" description="Pro residues" evidence="1">
    <location>
        <begin position="106"/>
        <end position="117"/>
    </location>
</feature>
<sequence length="304" mass="32643">TSGPQQQSQDRTATPANPTLQFGQPTYGQSAYGQPAPPTPPWGGTQTPAPGYGPPPKQSNPMPWVFGGLAALVVVVLIAVAGIYLLNRGTTESALPPAPSDTFLPPQDPPGNQPPPQQSGGELPEPANGQVTDPRTGITFTVPEGWTVPAYDEINGQNPAQQLWSSAVQATSHEDYQRQLDWVGNVFTGLLNDRYPYSGADGMGDTAKAVFTDFSRQYYEPAHESKIVEDKSMKIGDHDAWLLQFELDFTKVSEENDYKWKKESGAIVLMDRGSGETPAIVYVSVPDNLGTDVVGQVLGSLKSS</sequence>
<gene>
    <name evidence="3" type="ORF">ITP53_34070</name>
</gene>
<feature type="region of interest" description="Disordered" evidence="1">
    <location>
        <begin position="96"/>
        <end position="139"/>
    </location>
</feature>
<accession>A0A931AHM1</accession>
<organism evidence="3 4">
    <name type="scientific">Nonomuraea cypriaca</name>
    <dbReference type="NCBI Taxonomy" id="1187855"/>
    <lineage>
        <taxon>Bacteria</taxon>
        <taxon>Bacillati</taxon>
        <taxon>Actinomycetota</taxon>
        <taxon>Actinomycetes</taxon>
        <taxon>Streptosporangiales</taxon>
        <taxon>Streptosporangiaceae</taxon>
        <taxon>Nonomuraea</taxon>
    </lineage>
</organism>
<dbReference type="AlphaFoldDB" id="A0A931AHM1"/>
<comment type="caution">
    <text evidence="3">The sequence shown here is derived from an EMBL/GenBank/DDBJ whole genome shotgun (WGS) entry which is preliminary data.</text>
</comment>
<feature type="non-terminal residue" evidence="3">
    <location>
        <position position="1"/>
    </location>
</feature>
<evidence type="ECO:0000256" key="1">
    <source>
        <dbReference type="SAM" id="MobiDB-lite"/>
    </source>
</evidence>
<protein>
    <submittedName>
        <fullName evidence="3">Uncharacterized protein</fullName>
    </submittedName>
</protein>
<evidence type="ECO:0000313" key="4">
    <source>
        <dbReference type="Proteomes" id="UP000605361"/>
    </source>
</evidence>
<keyword evidence="2" id="KW-0472">Membrane</keyword>
<proteinExistence type="predicted"/>
<dbReference type="Proteomes" id="UP000605361">
    <property type="component" value="Unassembled WGS sequence"/>
</dbReference>
<feature type="transmembrane region" description="Helical" evidence="2">
    <location>
        <begin position="64"/>
        <end position="86"/>
    </location>
</feature>
<dbReference type="EMBL" id="JADOGI010000130">
    <property type="protein sequence ID" value="MBF8190653.1"/>
    <property type="molecule type" value="Genomic_DNA"/>
</dbReference>
<evidence type="ECO:0000256" key="2">
    <source>
        <dbReference type="SAM" id="Phobius"/>
    </source>
</evidence>
<feature type="region of interest" description="Disordered" evidence="1">
    <location>
        <begin position="1"/>
        <end position="56"/>
    </location>
</feature>
<evidence type="ECO:0000313" key="3">
    <source>
        <dbReference type="EMBL" id="MBF8190653.1"/>
    </source>
</evidence>